<dbReference type="Gene3D" id="3.10.20.310">
    <property type="entry name" value="membrane protein fhac"/>
    <property type="match status" value="1"/>
</dbReference>
<comment type="similarity">
    <text evidence="8">Belongs to the FtsQ/DivIB family. DivIB subfamily.</text>
</comment>
<feature type="domain" description="POTRA" evidence="10">
    <location>
        <begin position="50"/>
        <end position="118"/>
    </location>
</feature>
<dbReference type="Pfam" id="PF08478">
    <property type="entry name" value="POTRA_1"/>
    <property type="match status" value="1"/>
</dbReference>
<evidence type="ECO:0000256" key="3">
    <source>
        <dbReference type="ARBA" id="ARBA00022618"/>
    </source>
</evidence>
<dbReference type="GO" id="GO:0005886">
    <property type="term" value="C:plasma membrane"/>
    <property type="evidence" value="ECO:0007669"/>
    <property type="project" value="UniProtKB-SubCell"/>
</dbReference>
<keyword evidence="5 8" id="KW-1133">Transmembrane helix</keyword>
<evidence type="ECO:0000256" key="4">
    <source>
        <dbReference type="ARBA" id="ARBA00022692"/>
    </source>
</evidence>
<gene>
    <name evidence="8 11" type="primary">divIB</name>
    <name evidence="11" type="ordered locus">AXY_15840</name>
</gene>
<evidence type="ECO:0000259" key="10">
    <source>
        <dbReference type="PROSITE" id="PS51779"/>
    </source>
</evidence>
<comment type="function">
    <text evidence="8">Cell division protein that may be involved in stabilizing or promoting the assembly of the division complex.</text>
</comment>
<reference evidence="11 12" key="1">
    <citation type="submission" date="2011-01" db="EMBL/GenBank/DDBJ databases">
        <title>Whole genome sequence of Amphibacillus xylinus NBRC 15112.</title>
        <authorList>
            <person name="Nakazawa H."/>
            <person name="Katano Y."/>
            <person name="Nakamura S."/>
            <person name="Sasagawa M."/>
            <person name="Fukada J."/>
            <person name="Arai T."/>
            <person name="Sasakura N."/>
            <person name="Mochizuki D."/>
            <person name="Hosoyama A."/>
            <person name="Harada K."/>
            <person name="Horikawa H."/>
            <person name="Kato Y."/>
            <person name="Harada T."/>
            <person name="Sasaki K."/>
            <person name="Sekiguchi M."/>
            <person name="Hodoyama M."/>
            <person name="Nishiko R."/>
            <person name="Narita H."/>
            <person name="Hanamaki A."/>
            <person name="Hata C."/>
            <person name="Konno Y."/>
            <person name="Niimura Y."/>
            <person name="Yamazaki S."/>
            <person name="Fujita N."/>
        </authorList>
    </citation>
    <scope>NUCLEOTIDE SEQUENCE [LARGE SCALE GENOMIC DNA]</scope>
    <source>
        <strain evidence="12">ATCC 51415 / DSM 6626 / JCM 7361 / LMG 17667 / NBRC 15112 / Ep01</strain>
    </source>
</reference>
<feature type="transmembrane region" description="Helical" evidence="8">
    <location>
        <begin position="28"/>
        <end position="45"/>
    </location>
</feature>
<keyword evidence="12" id="KW-1185">Reference proteome</keyword>
<dbReference type="PANTHER" id="PTHR37820:SF1">
    <property type="entry name" value="CELL DIVISION PROTEIN FTSQ"/>
    <property type="match status" value="1"/>
</dbReference>
<dbReference type="Proteomes" id="UP000006294">
    <property type="component" value="Chromosome"/>
</dbReference>
<dbReference type="Gene3D" id="3.40.50.10960">
    <property type="match status" value="1"/>
</dbReference>
<evidence type="ECO:0000256" key="5">
    <source>
        <dbReference type="ARBA" id="ARBA00022989"/>
    </source>
</evidence>
<evidence type="ECO:0000256" key="2">
    <source>
        <dbReference type="ARBA" id="ARBA00022475"/>
    </source>
</evidence>
<organism evidence="11 12">
    <name type="scientific">Amphibacillus xylanus (strain ATCC 51415 / DSM 6626 / JCM 7361 / LMG 17667 / NBRC 15112 / Ep01)</name>
    <dbReference type="NCBI Taxonomy" id="698758"/>
    <lineage>
        <taxon>Bacteria</taxon>
        <taxon>Bacillati</taxon>
        <taxon>Bacillota</taxon>
        <taxon>Bacilli</taxon>
        <taxon>Bacillales</taxon>
        <taxon>Bacillaceae</taxon>
        <taxon>Amphibacillus</taxon>
    </lineage>
</organism>
<dbReference type="RefSeq" id="WP_015010314.1">
    <property type="nucleotide sequence ID" value="NC_018704.1"/>
</dbReference>
<keyword evidence="7 8" id="KW-0131">Cell cycle</keyword>
<dbReference type="InterPro" id="IPR026580">
    <property type="entry name" value="DivIB"/>
</dbReference>
<dbReference type="GO" id="GO:0032153">
    <property type="term" value="C:cell division site"/>
    <property type="evidence" value="ECO:0007669"/>
    <property type="project" value="UniProtKB-UniRule"/>
</dbReference>
<dbReference type="InterPro" id="IPR050487">
    <property type="entry name" value="FtsQ_DivIB"/>
</dbReference>
<dbReference type="Pfam" id="PF03799">
    <property type="entry name" value="FtsQ_DivIB_C"/>
    <property type="match status" value="1"/>
</dbReference>
<dbReference type="InterPro" id="IPR034746">
    <property type="entry name" value="POTRA"/>
</dbReference>
<dbReference type="EMBL" id="AP012050">
    <property type="protein sequence ID" value="BAM47716.1"/>
    <property type="molecule type" value="Genomic_DNA"/>
</dbReference>
<evidence type="ECO:0000256" key="7">
    <source>
        <dbReference type="ARBA" id="ARBA00023306"/>
    </source>
</evidence>
<keyword evidence="3 8" id="KW-0132">Cell division</keyword>
<dbReference type="OrthoDB" id="1819027at2"/>
<protein>
    <recommendedName>
        <fullName evidence="8">Cell division protein DivIB</fullName>
    </recommendedName>
</protein>
<dbReference type="PATRIC" id="fig|698758.3.peg.1581"/>
<dbReference type="InterPro" id="IPR005548">
    <property type="entry name" value="Cell_div_FtsQ/DivIB_C"/>
</dbReference>
<dbReference type="STRING" id="698758.AXY_15840"/>
<comment type="subcellular location">
    <subcellularLocation>
        <location evidence="8">Cell membrane</location>
        <topology evidence="8">Single-pass type II membrane protein</topology>
    </subcellularLocation>
    <subcellularLocation>
        <location evidence="1">Membrane</location>
    </subcellularLocation>
    <text evidence="8">Localizes to the division septum.</text>
</comment>
<feature type="region of interest" description="Disordered" evidence="9">
    <location>
        <begin position="247"/>
        <end position="279"/>
    </location>
</feature>
<accession>K0J4N6</accession>
<dbReference type="eggNOG" id="COG1589">
    <property type="taxonomic scope" value="Bacteria"/>
</dbReference>
<dbReference type="AlphaFoldDB" id="K0J4N6"/>
<dbReference type="GO" id="GO:0043093">
    <property type="term" value="P:FtsZ-dependent cytokinesis"/>
    <property type="evidence" value="ECO:0007669"/>
    <property type="project" value="UniProtKB-UniRule"/>
</dbReference>
<evidence type="ECO:0000313" key="12">
    <source>
        <dbReference type="Proteomes" id="UP000006294"/>
    </source>
</evidence>
<dbReference type="InterPro" id="IPR013685">
    <property type="entry name" value="POTRA_FtsQ_type"/>
</dbReference>
<dbReference type="HOGENOM" id="CLU_046278_2_1_9"/>
<dbReference type="PROSITE" id="PS51779">
    <property type="entry name" value="POTRA"/>
    <property type="match status" value="1"/>
</dbReference>
<dbReference type="KEGG" id="axl:AXY_15840"/>
<dbReference type="HAMAP" id="MF_00912">
    <property type="entry name" value="DivIB"/>
    <property type="match status" value="1"/>
</dbReference>
<sequence length="279" mass="31985">MVEEKVVSIEDRIPKLREARRKKSNRRLIFYICLFFSLISIVVYLQSPLSYVNQIKVVGLDYLNVDDVISYSELTTSTNLWSFKITKIEEKIEKMSHIKTATVKREFPNHVLIEVEEFQKIGYINNGDSIQPILENGTILNSFPLSDYHGDAPLLYQFSDDEYLQLLIEQMAQLPEAIADHISEIYWEPTESNPYLVRLNMNDGFNVVVSIRQFSNQMPSYPSIVSQLEGTTGTIEMGSGGAIFYDENNATNQNNETEEDEQQSDVVNEEEVINDESEG</sequence>
<evidence type="ECO:0000313" key="11">
    <source>
        <dbReference type="EMBL" id="BAM47716.1"/>
    </source>
</evidence>
<name>K0J4N6_AMPXN</name>
<keyword evidence="4 8" id="KW-0812">Transmembrane</keyword>
<keyword evidence="6 8" id="KW-0472">Membrane</keyword>
<dbReference type="PANTHER" id="PTHR37820">
    <property type="entry name" value="CELL DIVISION PROTEIN DIVIB"/>
    <property type="match status" value="1"/>
</dbReference>
<keyword evidence="2 8" id="KW-1003">Cell membrane</keyword>
<evidence type="ECO:0000256" key="9">
    <source>
        <dbReference type="SAM" id="MobiDB-lite"/>
    </source>
</evidence>
<evidence type="ECO:0000256" key="6">
    <source>
        <dbReference type="ARBA" id="ARBA00023136"/>
    </source>
</evidence>
<feature type="compositionally biased region" description="Acidic residues" evidence="9">
    <location>
        <begin position="256"/>
        <end position="279"/>
    </location>
</feature>
<evidence type="ECO:0000256" key="1">
    <source>
        <dbReference type="ARBA" id="ARBA00004370"/>
    </source>
</evidence>
<evidence type="ECO:0000256" key="8">
    <source>
        <dbReference type="HAMAP-Rule" id="MF_00912"/>
    </source>
</evidence>
<proteinExistence type="inferred from homology"/>